<dbReference type="InterPro" id="IPR050242">
    <property type="entry name" value="JAMM_MPN+_peptidase_M67A"/>
</dbReference>
<dbReference type="CDD" id="cd08069">
    <property type="entry name" value="MPN_RPN11_CSN5"/>
    <property type="match status" value="1"/>
</dbReference>
<keyword evidence="6" id="KW-0645">Protease</keyword>
<evidence type="ECO:0000256" key="6">
    <source>
        <dbReference type="ARBA" id="ARBA00022670"/>
    </source>
</evidence>
<evidence type="ECO:0000256" key="5">
    <source>
        <dbReference type="ARBA" id="ARBA00022490"/>
    </source>
</evidence>
<keyword evidence="9" id="KW-0378">Hydrolase</keyword>
<evidence type="ECO:0000256" key="1">
    <source>
        <dbReference type="ARBA" id="ARBA00004123"/>
    </source>
</evidence>
<accession>C5LR73</accession>
<dbReference type="Pfam" id="PF01398">
    <property type="entry name" value="JAB"/>
    <property type="match status" value="1"/>
</dbReference>
<feature type="compositionally biased region" description="Polar residues" evidence="13">
    <location>
        <begin position="305"/>
        <end position="322"/>
    </location>
</feature>
<name>C5LR73_PERM5</name>
<dbReference type="InterPro" id="IPR037518">
    <property type="entry name" value="MPN"/>
</dbReference>
<dbReference type="FunFam" id="3.40.140.10:FF:000203">
    <property type="entry name" value="COP9 signalosome complex subunit 5"/>
    <property type="match status" value="1"/>
</dbReference>
<comment type="similarity">
    <text evidence="3">Belongs to the peptidase M67A family. CSN5 subfamily.</text>
</comment>
<keyword evidence="10" id="KW-0862">Zinc</keyword>
<dbReference type="GeneID" id="9057282"/>
<keyword evidence="16" id="KW-1185">Reference proteome</keyword>
<dbReference type="GO" id="GO:0006508">
    <property type="term" value="P:proteolysis"/>
    <property type="evidence" value="ECO:0007669"/>
    <property type="project" value="UniProtKB-KW"/>
</dbReference>
<dbReference type="GO" id="GO:0008180">
    <property type="term" value="C:COP9 signalosome"/>
    <property type="evidence" value="ECO:0007669"/>
    <property type="project" value="UniProtKB-KW"/>
</dbReference>
<dbReference type="PANTHER" id="PTHR10410">
    <property type="entry name" value="EUKARYOTIC TRANSLATION INITIATION FACTOR 3 -RELATED"/>
    <property type="match status" value="1"/>
</dbReference>
<dbReference type="InterPro" id="IPR000555">
    <property type="entry name" value="JAMM/MPN+_dom"/>
</dbReference>
<keyword evidence="5" id="KW-0963">Cytoplasm</keyword>
<comment type="subcellular location">
    <subcellularLocation>
        <location evidence="2">Cytoplasm</location>
    </subcellularLocation>
    <subcellularLocation>
        <location evidence="1">Nucleus</location>
    </subcellularLocation>
</comment>
<dbReference type="OrthoDB" id="10266268at2759"/>
<evidence type="ECO:0000313" key="15">
    <source>
        <dbReference type="EMBL" id="EER00958.1"/>
    </source>
</evidence>
<evidence type="ECO:0000313" key="16">
    <source>
        <dbReference type="Proteomes" id="UP000007800"/>
    </source>
</evidence>
<proteinExistence type="inferred from homology"/>
<keyword evidence="11" id="KW-0482">Metalloprotease</keyword>
<keyword evidence="12" id="KW-0539">Nucleus</keyword>
<dbReference type="RefSeq" id="XP_002768240.1">
    <property type="nucleotide sequence ID" value="XM_002768194.1"/>
</dbReference>
<evidence type="ECO:0000256" key="9">
    <source>
        <dbReference type="ARBA" id="ARBA00022801"/>
    </source>
</evidence>
<sequence length="453" mass="48988">MVTRFEALCRGHDSTGQPTTLARELRRVYAPVSTDEQEKLHMDKPWRSDPDFFKKARITANAMVKMVTHVASGGDIEVMGLMQGRIVGHDFIITDAFPLPVEGTETRVNAGATANEFMIDFVESNESQISNDNVVGWYHSHPGYGCWLSGIDVETQRLYQRANEPFVAVVIDPVKTTAQRRVEIGAFRTYEKTSSAPSGTAADGAARVVGNIPLDKVQDFGAHANSYYSLEVEYLKSPLDNLILTKLSNSSWVALLCSSPLSTNTEQINSADQQLPYLRKLVADAGAKTKASLGDITADRGRSGGATQASSKGPVVDNTQVGNAPAGSGREEEEENCECMEPSRQNPGTQQARLSERRTKKHRSSPEGGITATAGGRGRHQRSIELRTGGPESPPICPTSQQCIGLGLAAQDGLSASIELVSCVLASQRAQHMIFADSHHMRRPHGNSEGNPS</sequence>
<dbReference type="InParanoid" id="C5LR73"/>
<dbReference type="SMART" id="SM00232">
    <property type="entry name" value="JAB_MPN"/>
    <property type="match status" value="1"/>
</dbReference>
<dbReference type="AlphaFoldDB" id="C5LR73"/>
<evidence type="ECO:0000256" key="3">
    <source>
        <dbReference type="ARBA" id="ARBA00006008"/>
    </source>
</evidence>
<feature type="region of interest" description="Disordered" evidence="13">
    <location>
        <begin position="294"/>
        <end position="381"/>
    </location>
</feature>
<reference evidence="15 16" key="1">
    <citation type="submission" date="2008-07" db="EMBL/GenBank/DDBJ databases">
        <authorList>
            <person name="El-Sayed N."/>
            <person name="Caler E."/>
            <person name="Inman J."/>
            <person name="Amedeo P."/>
            <person name="Hass B."/>
            <person name="Wortman J."/>
        </authorList>
    </citation>
    <scope>NUCLEOTIDE SEQUENCE [LARGE SCALE GENOMIC DNA]</scope>
    <source>
        <strain evidence="16">ATCC 50983 / TXsc</strain>
    </source>
</reference>
<keyword evidence="8" id="KW-0736">Signalosome</keyword>
<protein>
    <recommendedName>
        <fullName evidence="4">COP9 signalosome complex subunit 5</fullName>
    </recommendedName>
</protein>
<dbReference type="EMBL" id="GG684654">
    <property type="protein sequence ID" value="EER00958.1"/>
    <property type="molecule type" value="Genomic_DNA"/>
</dbReference>
<feature type="domain" description="MPN" evidence="14">
    <location>
        <begin position="56"/>
        <end position="193"/>
    </location>
</feature>
<evidence type="ECO:0000259" key="14">
    <source>
        <dbReference type="PROSITE" id="PS50249"/>
    </source>
</evidence>
<dbReference type="GO" id="GO:0005737">
    <property type="term" value="C:cytoplasm"/>
    <property type="evidence" value="ECO:0007669"/>
    <property type="project" value="UniProtKB-SubCell"/>
</dbReference>
<evidence type="ECO:0000256" key="7">
    <source>
        <dbReference type="ARBA" id="ARBA00022723"/>
    </source>
</evidence>
<evidence type="ECO:0000256" key="8">
    <source>
        <dbReference type="ARBA" id="ARBA00022790"/>
    </source>
</evidence>
<evidence type="ECO:0000256" key="11">
    <source>
        <dbReference type="ARBA" id="ARBA00023049"/>
    </source>
</evidence>
<evidence type="ECO:0000256" key="2">
    <source>
        <dbReference type="ARBA" id="ARBA00004496"/>
    </source>
</evidence>
<gene>
    <name evidence="15" type="ORF">Pmar_PMAR003029</name>
</gene>
<evidence type="ECO:0000256" key="13">
    <source>
        <dbReference type="SAM" id="MobiDB-lite"/>
    </source>
</evidence>
<evidence type="ECO:0000256" key="10">
    <source>
        <dbReference type="ARBA" id="ARBA00022833"/>
    </source>
</evidence>
<evidence type="ECO:0000256" key="4">
    <source>
        <dbReference type="ARBA" id="ARBA00014880"/>
    </source>
</evidence>
<dbReference type="GO" id="GO:0008237">
    <property type="term" value="F:metallopeptidase activity"/>
    <property type="evidence" value="ECO:0007669"/>
    <property type="project" value="UniProtKB-KW"/>
</dbReference>
<dbReference type="GO" id="GO:0046872">
    <property type="term" value="F:metal ion binding"/>
    <property type="evidence" value="ECO:0007669"/>
    <property type="project" value="UniProtKB-KW"/>
</dbReference>
<feature type="compositionally biased region" description="Polar residues" evidence="13">
    <location>
        <begin position="343"/>
        <end position="353"/>
    </location>
</feature>
<organism evidence="16">
    <name type="scientific">Perkinsus marinus (strain ATCC 50983 / TXsc)</name>
    <dbReference type="NCBI Taxonomy" id="423536"/>
    <lineage>
        <taxon>Eukaryota</taxon>
        <taxon>Sar</taxon>
        <taxon>Alveolata</taxon>
        <taxon>Perkinsozoa</taxon>
        <taxon>Perkinsea</taxon>
        <taxon>Perkinsida</taxon>
        <taxon>Perkinsidae</taxon>
        <taxon>Perkinsus</taxon>
    </lineage>
</organism>
<evidence type="ECO:0000256" key="12">
    <source>
        <dbReference type="ARBA" id="ARBA00023242"/>
    </source>
</evidence>
<keyword evidence="7" id="KW-0479">Metal-binding</keyword>
<dbReference type="SUPFAM" id="SSF102712">
    <property type="entry name" value="JAB1/MPN domain"/>
    <property type="match status" value="1"/>
</dbReference>
<dbReference type="Gene3D" id="3.40.140.10">
    <property type="entry name" value="Cytidine Deaminase, domain 2"/>
    <property type="match status" value="1"/>
</dbReference>
<dbReference type="Proteomes" id="UP000007800">
    <property type="component" value="Unassembled WGS sequence"/>
</dbReference>
<dbReference type="PROSITE" id="PS50249">
    <property type="entry name" value="MPN"/>
    <property type="match status" value="1"/>
</dbReference>